<evidence type="ECO:0000313" key="3">
    <source>
        <dbReference type="WBParaSite" id="HPLM_0001932101-mRNA-1"/>
    </source>
</evidence>
<organism evidence="3">
    <name type="scientific">Haemonchus placei</name>
    <name type="common">Barber's pole worm</name>
    <dbReference type="NCBI Taxonomy" id="6290"/>
    <lineage>
        <taxon>Eukaryota</taxon>
        <taxon>Metazoa</taxon>
        <taxon>Ecdysozoa</taxon>
        <taxon>Nematoda</taxon>
        <taxon>Chromadorea</taxon>
        <taxon>Rhabditida</taxon>
        <taxon>Rhabditina</taxon>
        <taxon>Rhabditomorpha</taxon>
        <taxon>Strongyloidea</taxon>
        <taxon>Trichostrongylidae</taxon>
        <taxon>Haemonchus</taxon>
    </lineage>
</organism>
<name>A0A0N4X4M9_HAEPC</name>
<sequence length="114" mass="12611">MKLILSSIVIKAMSMLQSVCSPNLTKSFFSKVARSSDEKFASIFRSSSTTNKLRQKWFLKKTGSASQLIIATVTCVTRQPCWKAKTTLLTTTTLFKVDMSLAFSALQLAQGFVC</sequence>
<dbReference type="EMBL" id="UZAF01021211">
    <property type="protein sequence ID" value="VDO76440.1"/>
    <property type="molecule type" value="Genomic_DNA"/>
</dbReference>
<gene>
    <name evidence="1" type="ORF">HPLM_LOCUS19313</name>
</gene>
<reference evidence="1 2" key="2">
    <citation type="submission" date="2018-11" db="EMBL/GenBank/DDBJ databases">
        <authorList>
            <consortium name="Pathogen Informatics"/>
        </authorList>
    </citation>
    <scope>NUCLEOTIDE SEQUENCE [LARGE SCALE GENOMIC DNA]</scope>
    <source>
        <strain evidence="1 2">MHpl1</strain>
    </source>
</reference>
<dbReference type="WBParaSite" id="HPLM_0001932101-mRNA-1">
    <property type="protein sequence ID" value="HPLM_0001932101-mRNA-1"/>
    <property type="gene ID" value="HPLM_0001932101"/>
</dbReference>
<protein>
    <submittedName>
        <fullName evidence="3">Secreted protein</fullName>
    </submittedName>
</protein>
<dbReference type="AlphaFoldDB" id="A0A0N4X4M9"/>
<keyword evidence="2" id="KW-1185">Reference proteome</keyword>
<accession>A0A0N4X4M9</accession>
<evidence type="ECO:0000313" key="2">
    <source>
        <dbReference type="Proteomes" id="UP000268014"/>
    </source>
</evidence>
<reference evidence="3" key="1">
    <citation type="submission" date="2017-02" db="UniProtKB">
        <authorList>
            <consortium name="WormBaseParasite"/>
        </authorList>
    </citation>
    <scope>IDENTIFICATION</scope>
</reference>
<dbReference type="Proteomes" id="UP000268014">
    <property type="component" value="Unassembled WGS sequence"/>
</dbReference>
<proteinExistence type="predicted"/>
<evidence type="ECO:0000313" key="1">
    <source>
        <dbReference type="EMBL" id="VDO76440.1"/>
    </source>
</evidence>